<dbReference type="InterPro" id="IPR007076">
    <property type="entry name" value="TfoX_N"/>
</dbReference>
<dbReference type="PANTHER" id="PTHR36121">
    <property type="entry name" value="PROTEIN SXY"/>
    <property type="match status" value="1"/>
</dbReference>
<keyword evidence="4" id="KW-1185">Reference proteome</keyword>
<reference evidence="4" key="1">
    <citation type="journal article" date="2019" name="Int. J. Syst. Evol. Microbiol.">
        <title>The Global Catalogue of Microorganisms (GCM) 10K type strain sequencing project: providing services to taxonomists for standard genome sequencing and annotation.</title>
        <authorList>
            <consortium name="The Broad Institute Genomics Platform"/>
            <consortium name="The Broad Institute Genome Sequencing Center for Infectious Disease"/>
            <person name="Wu L."/>
            <person name="Ma J."/>
        </authorList>
    </citation>
    <scope>NUCLEOTIDE SEQUENCE [LARGE SCALE GENOMIC DNA]</scope>
    <source>
        <strain evidence="4">KCTC 42441</strain>
    </source>
</reference>
<organism evidence="3 4">
    <name type="scientific">Luteimonas soli</name>
    <dbReference type="NCBI Taxonomy" id="1648966"/>
    <lineage>
        <taxon>Bacteria</taxon>
        <taxon>Pseudomonadati</taxon>
        <taxon>Pseudomonadota</taxon>
        <taxon>Gammaproteobacteria</taxon>
        <taxon>Lysobacterales</taxon>
        <taxon>Lysobacteraceae</taxon>
        <taxon>Luteimonas</taxon>
    </lineage>
</organism>
<evidence type="ECO:0000259" key="2">
    <source>
        <dbReference type="Pfam" id="PF04993"/>
    </source>
</evidence>
<evidence type="ECO:0000313" key="3">
    <source>
        <dbReference type="EMBL" id="MFC3717417.1"/>
    </source>
</evidence>
<dbReference type="Proteomes" id="UP001595705">
    <property type="component" value="Unassembled WGS sequence"/>
</dbReference>
<dbReference type="RefSeq" id="WP_386745358.1">
    <property type="nucleotide sequence ID" value="NZ_JBHRYA010000012.1"/>
</dbReference>
<dbReference type="Gene3D" id="3.30.1460.30">
    <property type="entry name" value="YgaC/TfoX-N like chaperone"/>
    <property type="match status" value="1"/>
</dbReference>
<feature type="region of interest" description="Disordered" evidence="1">
    <location>
        <begin position="105"/>
        <end position="124"/>
    </location>
</feature>
<sequence>MASPDPVIDHLIELLAPLGDAQAKRMFGVRGVYLDGLMVALVADGQVYLKADAENLPAFEATGSLPYAFRSKQRTITSSYWSVPAEALDSSRSLEPWITGALQAARRKAAEPPRMPRAPRLPIS</sequence>
<evidence type="ECO:0000313" key="4">
    <source>
        <dbReference type="Proteomes" id="UP001595705"/>
    </source>
</evidence>
<comment type="caution">
    <text evidence="3">The sequence shown here is derived from an EMBL/GenBank/DDBJ whole genome shotgun (WGS) entry which is preliminary data.</text>
</comment>
<dbReference type="PANTHER" id="PTHR36121:SF1">
    <property type="entry name" value="PROTEIN SXY"/>
    <property type="match status" value="1"/>
</dbReference>
<name>A0ABV7XMK2_9GAMM</name>
<dbReference type="EMBL" id="JBHRYA010000012">
    <property type="protein sequence ID" value="MFC3717417.1"/>
    <property type="molecule type" value="Genomic_DNA"/>
</dbReference>
<dbReference type="Pfam" id="PF04993">
    <property type="entry name" value="TfoX_N"/>
    <property type="match status" value="1"/>
</dbReference>
<dbReference type="InterPro" id="IPR047525">
    <property type="entry name" value="TfoX-like"/>
</dbReference>
<evidence type="ECO:0000256" key="1">
    <source>
        <dbReference type="SAM" id="MobiDB-lite"/>
    </source>
</evidence>
<protein>
    <submittedName>
        <fullName evidence="3">TfoX/Sxy family protein</fullName>
    </submittedName>
</protein>
<feature type="domain" description="TfoX N-terminal" evidence="2">
    <location>
        <begin position="13"/>
        <end position="105"/>
    </location>
</feature>
<accession>A0ABV7XMK2</accession>
<gene>
    <name evidence="3" type="ORF">ACFONC_14795</name>
</gene>
<proteinExistence type="predicted"/>
<dbReference type="SUPFAM" id="SSF159894">
    <property type="entry name" value="YgaC/TfoX-N like"/>
    <property type="match status" value="1"/>
</dbReference>